<keyword evidence="2" id="KW-0732">Signal</keyword>
<keyword evidence="1" id="KW-0193">Cuticle</keyword>
<dbReference type="GO" id="GO:0042302">
    <property type="term" value="F:structural constituent of cuticle"/>
    <property type="evidence" value="ECO:0007669"/>
    <property type="project" value="UniProtKB-UniRule"/>
</dbReference>
<dbReference type="Pfam" id="PF00379">
    <property type="entry name" value="Chitin_bind_4"/>
    <property type="match status" value="1"/>
</dbReference>
<evidence type="ECO:0000313" key="4">
    <source>
        <dbReference type="Proteomes" id="UP001562425"/>
    </source>
</evidence>
<protein>
    <submittedName>
        <fullName evidence="3">Uncharacterized protein</fullName>
    </submittedName>
</protein>
<gene>
    <name evidence="3" type="ORF">pipiens_009614</name>
</gene>
<dbReference type="PROSITE" id="PS51155">
    <property type="entry name" value="CHIT_BIND_RR_2"/>
    <property type="match status" value="1"/>
</dbReference>
<dbReference type="EMBL" id="JBEHCU010006210">
    <property type="protein sequence ID" value="KAL1397628.1"/>
    <property type="molecule type" value="Genomic_DNA"/>
</dbReference>
<proteinExistence type="predicted"/>
<name>A0ABD1DD78_CULPP</name>
<evidence type="ECO:0000313" key="3">
    <source>
        <dbReference type="EMBL" id="KAL1397628.1"/>
    </source>
</evidence>
<comment type="caution">
    <text evidence="3">The sequence shown here is derived from an EMBL/GenBank/DDBJ whole genome shotgun (WGS) entry which is preliminary data.</text>
</comment>
<dbReference type="AlphaFoldDB" id="A0ABD1DD78"/>
<evidence type="ECO:0000256" key="2">
    <source>
        <dbReference type="SAM" id="SignalP"/>
    </source>
</evidence>
<accession>A0ABD1DD78</accession>
<feature type="chain" id="PRO_5044786289" evidence="2">
    <location>
        <begin position="20"/>
        <end position="474"/>
    </location>
</feature>
<reference evidence="3 4" key="1">
    <citation type="submission" date="2024-05" db="EMBL/GenBank/DDBJ databases">
        <title>Culex pipiens pipiens assembly and annotation.</title>
        <authorList>
            <person name="Alout H."/>
            <person name="Durand T."/>
        </authorList>
    </citation>
    <scope>NUCLEOTIDE SEQUENCE [LARGE SCALE GENOMIC DNA]</scope>
    <source>
        <strain evidence="3">HA-2024</strain>
        <tissue evidence="3">Whole body</tissue>
    </source>
</reference>
<organism evidence="3 4">
    <name type="scientific">Culex pipiens pipiens</name>
    <name type="common">Northern house mosquito</name>
    <dbReference type="NCBI Taxonomy" id="38569"/>
    <lineage>
        <taxon>Eukaryota</taxon>
        <taxon>Metazoa</taxon>
        <taxon>Ecdysozoa</taxon>
        <taxon>Arthropoda</taxon>
        <taxon>Hexapoda</taxon>
        <taxon>Insecta</taxon>
        <taxon>Pterygota</taxon>
        <taxon>Neoptera</taxon>
        <taxon>Endopterygota</taxon>
        <taxon>Diptera</taxon>
        <taxon>Nematocera</taxon>
        <taxon>Culicoidea</taxon>
        <taxon>Culicidae</taxon>
        <taxon>Culicinae</taxon>
        <taxon>Culicini</taxon>
        <taxon>Culex</taxon>
        <taxon>Culex</taxon>
    </lineage>
</organism>
<keyword evidence="4" id="KW-1185">Reference proteome</keyword>
<evidence type="ECO:0000256" key="1">
    <source>
        <dbReference type="PROSITE-ProRule" id="PRU00497"/>
    </source>
</evidence>
<dbReference type="Proteomes" id="UP001562425">
    <property type="component" value="Unassembled WGS sequence"/>
</dbReference>
<dbReference type="InterPro" id="IPR000618">
    <property type="entry name" value="Insect_cuticle"/>
</dbReference>
<sequence>MRLTLFGVVILGCLQRINGQDDNFSIDVKQRNAEVYHEQSMKNNEFNYGYQVEKENSQFQHKAKGPDDVTYGCYGYIDPNNEKHLYYYVADRLGYRLVAPDQPTKIFSERVANSINKLNEDLKGKGNLDERVVAWNDLYLPDSCRRLNEILTITTAAPVIKGFNGTAGGAVAVSAGSGGAPANSGYKPPIATATVKTVPAPIVVVQTTANPIQKQVITATASIGNLLPANIPKVIPNPATIPRPIATATVTVGNSTYKASSASASIGNIPPVIAVPTTPYPIPKPVVTVPTRPPITQAPIVVPNLPTIPITSTTPQGKVPPVLSEPVRPPTIQLPSTTPAPITSNPGYTYTVPPTVPNLDSFGPSNPHLGPFNGYVYPIHGGCPASEANMGRLLTQMETLNDKVIELSANIRNLQGGAAAPATCQSWLNRQDQFPLIVYVPILLPYVNAGEVPSKSSFNPASYAFQKMCKEECK</sequence>
<feature type="signal peptide" evidence="2">
    <location>
        <begin position="1"/>
        <end position="19"/>
    </location>
</feature>